<reference evidence="7" key="1">
    <citation type="journal article" date="2006" name="Science">
        <title>Ancient noncoding elements conserved in the human genome.</title>
        <authorList>
            <person name="Venkatesh B."/>
            <person name="Kirkness E.F."/>
            <person name="Loh Y.H."/>
            <person name="Halpern A.L."/>
            <person name="Lee A.P."/>
            <person name="Johnson J."/>
            <person name="Dandona N."/>
            <person name="Viswanathan L.D."/>
            <person name="Tay A."/>
            <person name="Venter J.C."/>
            <person name="Strausberg R.L."/>
            <person name="Brenner S."/>
        </authorList>
    </citation>
    <scope>NUCLEOTIDE SEQUENCE [LARGE SCALE GENOMIC DNA]</scope>
</reference>
<dbReference type="GO" id="GO:0007015">
    <property type="term" value="P:actin filament organization"/>
    <property type="evidence" value="ECO:0007669"/>
    <property type="project" value="TreeGrafter"/>
</dbReference>
<dbReference type="SUPFAM" id="SSF50729">
    <property type="entry name" value="PH domain-like"/>
    <property type="match status" value="1"/>
</dbReference>
<feature type="region of interest" description="Disordered" evidence="3">
    <location>
        <begin position="1"/>
        <end position="45"/>
    </location>
</feature>
<evidence type="ECO:0000313" key="6">
    <source>
        <dbReference type="Ensembl" id="ENSCMIP00000013519.1"/>
    </source>
</evidence>
<dbReference type="InterPro" id="IPR011993">
    <property type="entry name" value="PH-like_dom_sf"/>
</dbReference>
<dbReference type="InterPro" id="IPR000198">
    <property type="entry name" value="RhoGAP_dom"/>
</dbReference>
<dbReference type="InParanoid" id="A0A4W3HWU8"/>
<dbReference type="PROSITE" id="PS50238">
    <property type="entry name" value="RHOGAP"/>
    <property type="match status" value="1"/>
</dbReference>
<evidence type="ECO:0008006" key="8">
    <source>
        <dbReference type="Google" id="ProtNLM"/>
    </source>
</evidence>
<dbReference type="Pfam" id="PF00169">
    <property type="entry name" value="PH"/>
    <property type="match status" value="1"/>
</dbReference>
<dbReference type="PANTHER" id="PTHR15228">
    <property type="entry name" value="SPERMATHECAL PHYSIOLOGY VARIANT"/>
    <property type="match status" value="1"/>
</dbReference>
<dbReference type="SMART" id="SM00324">
    <property type="entry name" value="RhoGAP"/>
    <property type="match status" value="1"/>
</dbReference>
<dbReference type="Proteomes" id="UP000314986">
    <property type="component" value="Unassembled WGS sequence"/>
</dbReference>
<dbReference type="InterPro" id="IPR051025">
    <property type="entry name" value="RhoGAP"/>
</dbReference>
<feature type="domain" description="Rho-GAP" evidence="5">
    <location>
        <begin position="166"/>
        <end position="324"/>
    </location>
</feature>
<reference evidence="7" key="3">
    <citation type="journal article" date="2014" name="Nature">
        <title>Elephant shark genome provides unique insights into gnathostome evolution.</title>
        <authorList>
            <consortium name="International Elephant Shark Genome Sequencing Consortium"/>
            <person name="Venkatesh B."/>
            <person name="Lee A.P."/>
            <person name="Ravi V."/>
            <person name="Maurya A.K."/>
            <person name="Lian M.M."/>
            <person name="Swann J.B."/>
            <person name="Ohta Y."/>
            <person name="Flajnik M.F."/>
            <person name="Sutoh Y."/>
            <person name="Kasahara M."/>
            <person name="Hoon S."/>
            <person name="Gangu V."/>
            <person name="Roy S.W."/>
            <person name="Irimia M."/>
            <person name="Korzh V."/>
            <person name="Kondrychyn I."/>
            <person name="Lim Z.W."/>
            <person name="Tay B.H."/>
            <person name="Tohari S."/>
            <person name="Kong K.W."/>
            <person name="Ho S."/>
            <person name="Lorente-Galdos B."/>
            <person name="Quilez J."/>
            <person name="Marques-Bonet T."/>
            <person name="Raney B.J."/>
            <person name="Ingham P.W."/>
            <person name="Tay A."/>
            <person name="Hillier L.W."/>
            <person name="Minx P."/>
            <person name="Boehm T."/>
            <person name="Wilson R.K."/>
            <person name="Brenner S."/>
            <person name="Warren W.C."/>
        </authorList>
    </citation>
    <scope>NUCLEOTIDE SEQUENCE [LARGE SCALE GENOMIC DNA]</scope>
</reference>
<dbReference type="OMA" id="ILMANSH"/>
<reference evidence="6" key="5">
    <citation type="submission" date="2025-09" db="UniProtKB">
        <authorList>
            <consortium name="Ensembl"/>
        </authorList>
    </citation>
    <scope>IDENTIFICATION</scope>
</reference>
<sequence length="594" mass="66643">TSIKSPLNLLNSREHDPRRSKSVMPGESNSASNRPPSPNMLDRPVKSGWLKKQRSIVKNWSPRWFVLRGCYLLYHKEEDDGKIQGSIVLQDCKVNELPSNPEDPGRFMFEIVPATGDRERTGGVQDSCTLMANSQSEMEDWVKALRRAMGSLSSGAVFGQRLAHTVSYEQKFGQHLVPIVVEQCADFIREHGLNEEGIFRLPGQDNLVKQLRDTFDSGERPSFNHALRRLEWVKCEDCRMIIYQMQGLASCLSVSLSFLSHLHRFLYEVQLHSNINKMSVDNLATVIGVNLLKPKIEDPVAIMRGTPQIQKLMTVLISDHKTFFPKHKDKTPSPTHQASDGKKGPVQRSSVGWDAAEMSMGGTSEMHNDATLLQSRQIGISTVNITEASQQESSWIESPRKRTQTLPAGKCTLSSVKEMNGVKTGGDLSNWGALAGDGAGRAELGESQKQKNQRFSVYESVPTQGPTSNSADTQSFSAQGQDQPEDRETPEGAEVDLEGMGLEEMQRELLVLRQEMNNQKKTIEGLEKENYEVWARVVRMSGELEEEKKKYAGLEIKLRNRVRAQEDAERRNQVLEEEIKDFCKIPSPSTQFGA</sequence>
<dbReference type="InterPro" id="IPR008936">
    <property type="entry name" value="Rho_GTPase_activation_prot"/>
</dbReference>
<reference evidence="7" key="2">
    <citation type="journal article" date="2007" name="PLoS Biol.">
        <title>Survey sequencing and comparative analysis of the elephant shark (Callorhinchus milii) genome.</title>
        <authorList>
            <person name="Venkatesh B."/>
            <person name="Kirkness E.F."/>
            <person name="Loh Y.H."/>
            <person name="Halpern A.L."/>
            <person name="Lee A.P."/>
            <person name="Johnson J."/>
            <person name="Dandona N."/>
            <person name="Viswanathan L.D."/>
            <person name="Tay A."/>
            <person name="Venter J.C."/>
            <person name="Strausberg R.L."/>
            <person name="Brenner S."/>
        </authorList>
    </citation>
    <scope>NUCLEOTIDE SEQUENCE [LARGE SCALE GENOMIC DNA]</scope>
</reference>
<evidence type="ECO:0000259" key="4">
    <source>
        <dbReference type="PROSITE" id="PS50003"/>
    </source>
</evidence>
<dbReference type="GO" id="GO:0001891">
    <property type="term" value="C:phagocytic cup"/>
    <property type="evidence" value="ECO:0007669"/>
    <property type="project" value="TreeGrafter"/>
</dbReference>
<feature type="domain" description="PH" evidence="4">
    <location>
        <begin position="43"/>
        <end position="150"/>
    </location>
</feature>
<dbReference type="Pfam" id="PF00620">
    <property type="entry name" value="RhoGAP"/>
    <property type="match status" value="2"/>
</dbReference>
<reference evidence="6" key="4">
    <citation type="submission" date="2025-08" db="UniProtKB">
        <authorList>
            <consortium name="Ensembl"/>
        </authorList>
    </citation>
    <scope>IDENTIFICATION</scope>
</reference>
<feature type="coiled-coil region" evidence="2">
    <location>
        <begin position="502"/>
        <end position="585"/>
    </location>
</feature>
<feature type="compositionally biased region" description="Polar residues" evidence="3">
    <location>
        <begin position="461"/>
        <end position="482"/>
    </location>
</feature>
<name>A0A4W3HWU8_CALMI</name>
<feature type="region of interest" description="Disordered" evidence="3">
    <location>
        <begin position="439"/>
        <end position="495"/>
    </location>
</feature>
<proteinExistence type="predicted"/>
<dbReference type="GO" id="GO:0051058">
    <property type="term" value="P:negative regulation of small GTPase mediated signal transduction"/>
    <property type="evidence" value="ECO:0007669"/>
    <property type="project" value="TreeGrafter"/>
</dbReference>
<keyword evidence="2" id="KW-0175">Coiled coil</keyword>
<dbReference type="PROSITE" id="PS50003">
    <property type="entry name" value="PH_DOMAIN"/>
    <property type="match status" value="1"/>
</dbReference>
<dbReference type="GO" id="GO:0007165">
    <property type="term" value="P:signal transduction"/>
    <property type="evidence" value="ECO:0007669"/>
    <property type="project" value="InterPro"/>
</dbReference>
<dbReference type="GO" id="GO:0006911">
    <property type="term" value="P:phagocytosis, engulfment"/>
    <property type="evidence" value="ECO:0007669"/>
    <property type="project" value="TreeGrafter"/>
</dbReference>
<feature type="compositionally biased region" description="Polar residues" evidence="3">
    <location>
        <begin position="1"/>
        <end position="11"/>
    </location>
</feature>
<dbReference type="SMART" id="SM00233">
    <property type="entry name" value="PH"/>
    <property type="match status" value="1"/>
</dbReference>
<evidence type="ECO:0000256" key="2">
    <source>
        <dbReference type="SAM" id="Coils"/>
    </source>
</evidence>
<feature type="region of interest" description="Disordered" evidence="3">
    <location>
        <begin position="324"/>
        <end position="349"/>
    </location>
</feature>
<dbReference type="GO" id="GO:0005096">
    <property type="term" value="F:GTPase activator activity"/>
    <property type="evidence" value="ECO:0007669"/>
    <property type="project" value="UniProtKB-KW"/>
</dbReference>
<keyword evidence="7" id="KW-1185">Reference proteome</keyword>
<dbReference type="SUPFAM" id="SSF48350">
    <property type="entry name" value="GTPase activation domain, GAP"/>
    <property type="match status" value="1"/>
</dbReference>
<evidence type="ECO:0000259" key="5">
    <source>
        <dbReference type="PROSITE" id="PS50238"/>
    </source>
</evidence>
<accession>A0A4W3HWU8</accession>
<evidence type="ECO:0000256" key="3">
    <source>
        <dbReference type="SAM" id="MobiDB-lite"/>
    </source>
</evidence>
<dbReference type="InterPro" id="IPR001849">
    <property type="entry name" value="PH_domain"/>
</dbReference>
<keyword evidence="1" id="KW-0343">GTPase activation</keyword>
<evidence type="ECO:0000313" key="7">
    <source>
        <dbReference type="Proteomes" id="UP000314986"/>
    </source>
</evidence>
<organism evidence="6 7">
    <name type="scientific">Callorhinchus milii</name>
    <name type="common">Ghost shark</name>
    <dbReference type="NCBI Taxonomy" id="7868"/>
    <lineage>
        <taxon>Eukaryota</taxon>
        <taxon>Metazoa</taxon>
        <taxon>Chordata</taxon>
        <taxon>Craniata</taxon>
        <taxon>Vertebrata</taxon>
        <taxon>Chondrichthyes</taxon>
        <taxon>Holocephali</taxon>
        <taxon>Chimaeriformes</taxon>
        <taxon>Callorhinchidae</taxon>
        <taxon>Callorhinchus</taxon>
    </lineage>
</organism>
<dbReference type="Gene3D" id="2.30.29.30">
    <property type="entry name" value="Pleckstrin-homology domain (PH domain)/Phosphotyrosine-binding domain (PTB)"/>
    <property type="match status" value="1"/>
</dbReference>
<dbReference type="AlphaFoldDB" id="A0A4W3HWU8"/>
<dbReference type="Ensembl" id="ENSCMIT00000013816.1">
    <property type="protein sequence ID" value="ENSCMIP00000013519.1"/>
    <property type="gene ID" value="ENSCMIG00000006768.1"/>
</dbReference>
<dbReference type="GeneTree" id="ENSGT00950000183015"/>
<dbReference type="Gene3D" id="1.10.555.10">
    <property type="entry name" value="Rho GTPase activation protein"/>
    <property type="match status" value="2"/>
</dbReference>
<dbReference type="STRING" id="7868.ENSCMIP00000013519"/>
<evidence type="ECO:0000256" key="1">
    <source>
        <dbReference type="ARBA" id="ARBA00022468"/>
    </source>
</evidence>
<protein>
    <recommendedName>
        <fullName evidence="8">Rho GTPase activating protein 25</fullName>
    </recommendedName>
</protein>
<dbReference type="PANTHER" id="PTHR15228:SF20">
    <property type="entry name" value="RHO GTPASE-ACTIVATING PROTEIN 25"/>
    <property type="match status" value="1"/>
</dbReference>